<dbReference type="Gene3D" id="1.20.120.530">
    <property type="entry name" value="GntR ligand-binding domain-like"/>
    <property type="match status" value="1"/>
</dbReference>
<dbReference type="EMBL" id="BAAARV010000120">
    <property type="protein sequence ID" value="GAA2389699.1"/>
    <property type="molecule type" value="Genomic_DNA"/>
</dbReference>
<dbReference type="InterPro" id="IPR008920">
    <property type="entry name" value="TF_FadR/GntR_C"/>
</dbReference>
<dbReference type="InterPro" id="IPR036388">
    <property type="entry name" value="WH-like_DNA-bd_sf"/>
</dbReference>
<dbReference type="PROSITE" id="PS50949">
    <property type="entry name" value="HTH_GNTR"/>
    <property type="match status" value="1"/>
</dbReference>
<evidence type="ECO:0000313" key="5">
    <source>
        <dbReference type="EMBL" id="GAA2389699.1"/>
    </source>
</evidence>
<accession>A0ABN3HXQ9</accession>
<dbReference type="SMART" id="SM00345">
    <property type="entry name" value="HTH_GNTR"/>
    <property type="match status" value="1"/>
</dbReference>
<dbReference type="InterPro" id="IPR000524">
    <property type="entry name" value="Tscrpt_reg_HTH_GntR"/>
</dbReference>
<dbReference type="PANTHER" id="PTHR43537:SF5">
    <property type="entry name" value="UXU OPERON TRANSCRIPTIONAL REGULATOR"/>
    <property type="match status" value="1"/>
</dbReference>
<dbReference type="SMART" id="SM00895">
    <property type="entry name" value="FCD"/>
    <property type="match status" value="1"/>
</dbReference>
<comment type="caution">
    <text evidence="5">The sequence shown here is derived from an EMBL/GenBank/DDBJ whole genome shotgun (WGS) entry which is preliminary data.</text>
</comment>
<evidence type="ECO:0000256" key="1">
    <source>
        <dbReference type="ARBA" id="ARBA00023015"/>
    </source>
</evidence>
<feature type="domain" description="HTH gntR-type" evidence="4">
    <location>
        <begin position="9"/>
        <end position="76"/>
    </location>
</feature>
<dbReference type="Proteomes" id="UP001501444">
    <property type="component" value="Unassembled WGS sequence"/>
</dbReference>
<keyword evidence="3" id="KW-0804">Transcription</keyword>
<reference evidence="5 6" key="1">
    <citation type="journal article" date="2019" name="Int. J. Syst. Evol. Microbiol.">
        <title>The Global Catalogue of Microorganisms (GCM) 10K type strain sequencing project: providing services to taxonomists for standard genome sequencing and annotation.</title>
        <authorList>
            <consortium name="The Broad Institute Genomics Platform"/>
            <consortium name="The Broad Institute Genome Sequencing Center for Infectious Disease"/>
            <person name="Wu L."/>
            <person name="Ma J."/>
        </authorList>
    </citation>
    <scope>NUCLEOTIDE SEQUENCE [LARGE SCALE GENOMIC DNA]</scope>
    <source>
        <strain evidence="5 6">JCM 3272</strain>
    </source>
</reference>
<proteinExistence type="predicted"/>
<dbReference type="SUPFAM" id="SSF48008">
    <property type="entry name" value="GntR ligand-binding domain-like"/>
    <property type="match status" value="1"/>
</dbReference>
<evidence type="ECO:0000256" key="3">
    <source>
        <dbReference type="ARBA" id="ARBA00023163"/>
    </source>
</evidence>
<evidence type="ECO:0000313" key="6">
    <source>
        <dbReference type="Proteomes" id="UP001501444"/>
    </source>
</evidence>
<dbReference type="InterPro" id="IPR036390">
    <property type="entry name" value="WH_DNA-bd_sf"/>
</dbReference>
<sequence length="220" mass="24771">MADAARGVVTAQDAALARLRDRLARGVLRPGDQIRQEVLAAELGLSVVPVREALKTLEVEGQVSYYRHRGYFVAQLDLDELTETYRIRTLLEGEAVARAVTRIGRDDLDRLREAIRDIATFTRSQDIAAVTAANRRFHFTLFEAAEMPRMTNFIRMLWDSTDAYRSLYFADAAHLRLINTEHRQILRAVREGDVEAAVELSAAHRENALAALARLLAETP</sequence>
<dbReference type="Gene3D" id="1.10.10.10">
    <property type="entry name" value="Winged helix-like DNA-binding domain superfamily/Winged helix DNA-binding domain"/>
    <property type="match status" value="1"/>
</dbReference>
<keyword evidence="2" id="KW-0238">DNA-binding</keyword>
<organism evidence="5 6">
    <name type="scientific">Dactylosporangium salmoneum</name>
    <dbReference type="NCBI Taxonomy" id="53361"/>
    <lineage>
        <taxon>Bacteria</taxon>
        <taxon>Bacillati</taxon>
        <taxon>Actinomycetota</taxon>
        <taxon>Actinomycetes</taxon>
        <taxon>Micromonosporales</taxon>
        <taxon>Micromonosporaceae</taxon>
        <taxon>Dactylosporangium</taxon>
    </lineage>
</organism>
<dbReference type="PANTHER" id="PTHR43537">
    <property type="entry name" value="TRANSCRIPTIONAL REGULATOR, GNTR FAMILY"/>
    <property type="match status" value="1"/>
</dbReference>
<evidence type="ECO:0000256" key="2">
    <source>
        <dbReference type="ARBA" id="ARBA00023125"/>
    </source>
</evidence>
<evidence type="ECO:0000259" key="4">
    <source>
        <dbReference type="PROSITE" id="PS50949"/>
    </source>
</evidence>
<keyword evidence="6" id="KW-1185">Reference proteome</keyword>
<dbReference type="SUPFAM" id="SSF46785">
    <property type="entry name" value="Winged helix' DNA-binding domain"/>
    <property type="match status" value="1"/>
</dbReference>
<dbReference type="Pfam" id="PF07729">
    <property type="entry name" value="FCD"/>
    <property type="match status" value="1"/>
</dbReference>
<keyword evidence="1" id="KW-0805">Transcription regulation</keyword>
<protein>
    <recommendedName>
        <fullName evidence="4">HTH gntR-type domain-containing protein</fullName>
    </recommendedName>
</protein>
<dbReference type="Pfam" id="PF00392">
    <property type="entry name" value="GntR"/>
    <property type="match status" value="1"/>
</dbReference>
<dbReference type="InterPro" id="IPR011711">
    <property type="entry name" value="GntR_C"/>
</dbReference>
<gene>
    <name evidence="5" type="ORF">GCM10010170_101410</name>
</gene>
<dbReference type="RefSeq" id="WP_344619930.1">
    <property type="nucleotide sequence ID" value="NZ_BAAARV010000120.1"/>
</dbReference>
<name>A0ABN3HXQ9_9ACTN</name>